<feature type="transmembrane region" description="Helical" evidence="2">
    <location>
        <begin position="88"/>
        <end position="108"/>
    </location>
</feature>
<protein>
    <recommendedName>
        <fullName evidence="5">Heavy metal transporter</fullName>
    </recommendedName>
</protein>
<proteinExistence type="predicted"/>
<feature type="compositionally biased region" description="Basic and acidic residues" evidence="1">
    <location>
        <begin position="1"/>
        <end position="18"/>
    </location>
</feature>
<evidence type="ECO:0000313" key="3">
    <source>
        <dbReference type="EMBL" id="MBB2894437.1"/>
    </source>
</evidence>
<gene>
    <name evidence="3" type="ORF">FHU39_004479</name>
</gene>
<keyword evidence="2" id="KW-1133">Transmembrane helix</keyword>
<dbReference type="AlphaFoldDB" id="A0A839NB47"/>
<keyword evidence="2" id="KW-0472">Membrane</keyword>
<keyword evidence="2" id="KW-0812">Transmembrane</keyword>
<organism evidence="3 4">
    <name type="scientific">Flexivirga oryzae</name>
    <dbReference type="NCBI Taxonomy" id="1794944"/>
    <lineage>
        <taxon>Bacteria</taxon>
        <taxon>Bacillati</taxon>
        <taxon>Actinomycetota</taxon>
        <taxon>Actinomycetes</taxon>
        <taxon>Micrococcales</taxon>
        <taxon>Dermacoccaceae</taxon>
        <taxon>Flexivirga</taxon>
    </lineage>
</organism>
<evidence type="ECO:0008006" key="5">
    <source>
        <dbReference type="Google" id="ProtNLM"/>
    </source>
</evidence>
<sequence length="364" mass="39509">MPFRRNRDNSRSDREIHRLYGGTADFGDDDARPARYVHHGERLAHDPEEFDQGPADGLDHVPEDDPEWFGDDFFDEDHRPRGPIRRTLGCLLPIAIVAAVAGGGYLAYQQLLDNWGSPSCQFVANGYNYKWDPGQARSASTIVAVGVYKKGVPTRAAVVATTTAIQESKLRNLAYGDLDSLGLFQQRASQGWGTTDQIQDPIYSSGSFYNALLKVPGWESMPIGEAAQEVQRSGFPDAYADHETQGEVITSVMTGTAHEGIGCRLDPAKANGSPAQIVGQLADESGLPAQAGTGDVTYRAKSVNGAYAIASWAIAHAEDDNITAVTVGNRSWERHRGRDGWAWHPAKQPTGSSTLVRIDVETGK</sequence>
<dbReference type="RefSeq" id="WP_183322880.1">
    <property type="nucleotide sequence ID" value="NZ_JACHVQ010000005.1"/>
</dbReference>
<evidence type="ECO:0000313" key="4">
    <source>
        <dbReference type="Proteomes" id="UP000559182"/>
    </source>
</evidence>
<dbReference type="Proteomes" id="UP000559182">
    <property type="component" value="Unassembled WGS sequence"/>
</dbReference>
<feature type="region of interest" description="Disordered" evidence="1">
    <location>
        <begin position="1"/>
        <end position="60"/>
    </location>
</feature>
<evidence type="ECO:0000256" key="1">
    <source>
        <dbReference type="SAM" id="MobiDB-lite"/>
    </source>
</evidence>
<feature type="compositionally biased region" description="Basic and acidic residues" evidence="1">
    <location>
        <begin position="29"/>
        <end position="47"/>
    </location>
</feature>
<accession>A0A839NB47</accession>
<evidence type="ECO:0000256" key="2">
    <source>
        <dbReference type="SAM" id="Phobius"/>
    </source>
</evidence>
<name>A0A839NB47_9MICO</name>
<dbReference type="EMBL" id="JACHVQ010000005">
    <property type="protein sequence ID" value="MBB2894437.1"/>
    <property type="molecule type" value="Genomic_DNA"/>
</dbReference>
<comment type="caution">
    <text evidence="3">The sequence shown here is derived from an EMBL/GenBank/DDBJ whole genome shotgun (WGS) entry which is preliminary data.</text>
</comment>
<reference evidence="3 4" key="1">
    <citation type="submission" date="2020-08" db="EMBL/GenBank/DDBJ databases">
        <title>Sequencing the genomes of 1000 actinobacteria strains.</title>
        <authorList>
            <person name="Klenk H.-P."/>
        </authorList>
    </citation>
    <scope>NUCLEOTIDE SEQUENCE [LARGE SCALE GENOMIC DNA]</scope>
    <source>
        <strain evidence="3 4">DSM 105369</strain>
    </source>
</reference>
<keyword evidence="4" id="KW-1185">Reference proteome</keyword>